<keyword evidence="1" id="KW-0812">Transmembrane</keyword>
<keyword evidence="1" id="KW-1133">Transmembrane helix</keyword>
<evidence type="ECO:0000256" key="1">
    <source>
        <dbReference type="SAM" id="Phobius"/>
    </source>
</evidence>
<keyword evidence="1" id="KW-0472">Membrane</keyword>
<sequence length="69" mass="7392">MNTPHGAVLISVVALPVLFILLAVSFWLGRVFEANRYEDTCLDLGGGRNPGGYSICVISPDSQAPETQD</sequence>
<name>A0A7W6EB16_9RHOB</name>
<dbReference type="Proteomes" id="UP000530268">
    <property type="component" value="Unassembled WGS sequence"/>
</dbReference>
<dbReference type="RefSeq" id="WP_184565593.1">
    <property type="nucleotide sequence ID" value="NZ_JACIEI010000006.1"/>
</dbReference>
<comment type="caution">
    <text evidence="2">The sequence shown here is derived from an EMBL/GenBank/DDBJ whole genome shotgun (WGS) entry which is preliminary data.</text>
</comment>
<accession>A0A7W6EB16</accession>
<protein>
    <submittedName>
        <fullName evidence="2">Uncharacterized protein</fullName>
    </submittedName>
</protein>
<reference evidence="2 3" key="1">
    <citation type="submission" date="2020-08" db="EMBL/GenBank/DDBJ databases">
        <title>Genomic Encyclopedia of Type Strains, Phase IV (KMG-IV): sequencing the most valuable type-strain genomes for metagenomic binning, comparative biology and taxonomic classification.</title>
        <authorList>
            <person name="Goeker M."/>
        </authorList>
    </citation>
    <scope>NUCLEOTIDE SEQUENCE [LARGE SCALE GENOMIC DNA]</scope>
    <source>
        <strain evidence="2 3">DSM 102234</strain>
    </source>
</reference>
<feature type="transmembrane region" description="Helical" evidence="1">
    <location>
        <begin position="6"/>
        <end position="28"/>
    </location>
</feature>
<proteinExistence type="predicted"/>
<evidence type="ECO:0000313" key="3">
    <source>
        <dbReference type="Proteomes" id="UP000530268"/>
    </source>
</evidence>
<dbReference type="EMBL" id="JACIEI010000006">
    <property type="protein sequence ID" value="MBB3994499.1"/>
    <property type="molecule type" value="Genomic_DNA"/>
</dbReference>
<evidence type="ECO:0000313" key="2">
    <source>
        <dbReference type="EMBL" id="MBB3994499.1"/>
    </source>
</evidence>
<dbReference type="AlphaFoldDB" id="A0A7W6EB16"/>
<keyword evidence="3" id="KW-1185">Reference proteome</keyword>
<organism evidence="2 3">
    <name type="scientific">Sulfitobacter undariae</name>
    <dbReference type="NCBI Taxonomy" id="1563671"/>
    <lineage>
        <taxon>Bacteria</taxon>
        <taxon>Pseudomonadati</taxon>
        <taxon>Pseudomonadota</taxon>
        <taxon>Alphaproteobacteria</taxon>
        <taxon>Rhodobacterales</taxon>
        <taxon>Roseobacteraceae</taxon>
        <taxon>Sulfitobacter</taxon>
    </lineage>
</organism>
<gene>
    <name evidence="2" type="ORF">GGR95_002145</name>
</gene>